<dbReference type="Pfam" id="PF03721">
    <property type="entry name" value="UDPG_MGDP_dh_N"/>
    <property type="match status" value="1"/>
</dbReference>
<dbReference type="GO" id="GO:0016616">
    <property type="term" value="F:oxidoreductase activity, acting on the CH-OH group of donors, NAD or NADP as acceptor"/>
    <property type="evidence" value="ECO:0007669"/>
    <property type="project" value="InterPro"/>
</dbReference>
<dbReference type="SMART" id="SM00984">
    <property type="entry name" value="UDPG_MGDP_dh_C"/>
    <property type="match status" value="1"/>
</dbReference>
<dbReference type="SUPFAM" id="SSF51735">
    <property type="entry name" value="NAD(P)-binding Rossmann-fold domains"/>
    <property type="match status" value="1"/>
</dbReference>
<evidence type="ECO:0000313" key="7">
    <source>
        <dbReference type="Proteomes" id="UP000009282"/>
    </source>
</evidence>
<dbReference type="Proteomes" id="UP000009282">
    <property type="component" value="Chromosome"/>
</dbReference>
<dbReference type="RefSeq" id="WP_014107776.1">
    <property type="nucleotide sequence ID" value="NC_016041.1"/>
</dbReference>
<dbReference type="Gene3D" id="3.40.50.720">
    <property type="entry name" value="NAD(P)-binding Rossmann-like Domain"/>
    <property type="match status" value="2"/>
</dbReference>
<sequence length="415" mass="46455">MKLNRSATKIGVIGLGYVGLPLAVEFGKHFITVGFDTNQKRVQELNLGYDNTEELETDEIHLSDKLSITSDINKIKACNIYIVTVPTPVDINKQPDLTPLINVSEMIAPHIANGNIIIYESTVYPGVTEDICVPILEKISGLVFNKDFFAGYSPERINPGDKVKRLTNIIKVTSGSTPEVAELIDTLYQTIVIAGTHKAPSIKVAEASKVIENVQRDVNIALVNELHQVFNKLGINTKDVIDAAATKWNFMKLMPGMVGGHCISVDPYYLLHKSENAGFIPDLMRTAREINNGMPNYFANDFLRKLILRKINPLNCKILLLGFTFKENCPDIRNTKVYELYIVLINMGLDVQIYDPWVNKEEVFQTFNVEVLTELNPNQVFDVGFLAVAHDTIVSDLATQKLMLSKNFVYDFRGS</sequence>
<dbReference type="OrthoDB" id="9803238at2"/>
<dbReference type="PANTHER" id="PTHR43491:SF2">
    <property type="entry name" value="UDP-N-ACETYL-D-MANNOSAMINE DEHYDROGENASE"/>
    <property type="match status" value="1"/>
</dbReference>
<dbReference type="Pfam" id="PF00984">
    <property type="entry name" value="UDPG_MGDP_dh"/>
    <property type="match status" value="1"/>
</dbReference>
<dbReference type="HOGENOM" id="CLU_023810_3_1_6"/>
<dbReference type="InterPro" id="IPR014026">
    <property type="entry name" value="UDP-Glc/GDP-Man_DH_dimer"/>
</dbReference>
<evidence type="ECO:0000259" key="5">
    <source>
        <dbReference type="SMART" id="SM00984"/>
    </source>
</evidence>
<name>G4QJ33_GLANF</name>
<dbReference type="InterPro" id="IPR036291">
    <property type="entry name" value="NAD(P)-bd_dom_sf"/>
</dbReference>
<keyword evidence="2" id="KW-0560">Oxidoreductase</keyword>
<proteinExistence type="inferred from homology"/>
<gene>
    <name evidence="6" type="primary">wbpO</name>
    <name evidence="6" type="ordered locus">GNIT_0757</name>
</gene>
<keyword evidence="7" id="KW-1185">Reference proteome</keyword>
<dbReference type="PANTHER" id="PTHR43491">
    <property type="entry name" value="UDP-N-ACETYL-D-MANNOSAMINE DEHYDROGENASE"/>
    <property type="match status" value="1"/>
</dbReference>
<dbReference type="InterPro" id="IPR008927">
    <property type="entry name" value="6-PGluconate_DH-like_C_sf"/>
</dbReference>
<dbReference type="InterPro" id="IPR036220">
    <property type="entry name" value="UDP-Glc/GDP-Man_DH_C_sf"/>
</dbReference>
<dbReference type="KEGG" id="gni:GNIT_0757"/>
<dbReference type="InterPro" id="IPR028359">
    <property type="entry name" value="UDP_ManNAc/GlcNAc_DH"/>
</dbReference>
<dbReference type="PIRSF" id="PIRSF000124">
    <property type="entry name" value="UDPglc_GDPman_dh"/>
    <property type="match status" value="1"/>
</dbReference>
<dbReference type="AlphaFoldDB" id="G4QJ33"/>
<dbReference type="PIRSF" id="PIRSF500136">
    <property type="entry name" value="UDP_ManNAc_DH"/>
    <property type="match status" value="1"/>
</dbReference>
<dbReference type="Pfam" id="PF03720">
    <property type="entry name" value="UDPG_MGDP_dh_C"/>
    <property type="match status" value="1"/>
</dbReference>
<dbReference type="EMBL" id="CP003060">
    <property type="protein sequence ID" value="AEP28901.1"/>
    <property type="molecule type" value="Genomic_DNA"/>
</dbReference>
<dbReference type="eggNOG" id="COG0677">
    <property type="taxonomic scope" value="Bacteria"/>
</dbReference>
<dbReference type="GO" id="GO:0051287">
    <property type="term" value="F:NAD binding"/>
    <property type="evidence" value="ECO:0007669"/>
    <property type="project" value="InterPro"/>
</dbReference>
<dbReference type="NCBIfam" id="TIGR03026">
    <property type="entry name" value="NDP-sugDHase"/>
    <property type="match status" value="1"/>
</dbReference>
<evidence type="ECO:0000313" key="6">
    <source>
        <dbReference type="EMBL" id="AEP28901.1"/>
    </source>
</evidence>
<dbReference type="SUPFAM" id="SSF48179">
    <property type="entry name" value="6-phosphogluconate dehydrogenase C-terminal domain-like"/>
    <property type="match status" value="1"/>
</dbReference>
<dbReference type="InterPro" id="IPR014027">
    <property type="entry name" value="UDP-Glc/GDP-Man_DH_C"/>
</dbReference>
<evidence type="ECO:0000256" key="3">
    <source>
        <dbReference type="ARBA" id="ARBA00023027"/>
    </source>
</evidence>
<dbReference type="STRING" id="1085623.GNIT_0757"/>
<keyword evidence="3" id="KW-0520">NAD</keyword>
<dbReference type="InterPro" id="IPR017476">
    <property type="entry name" value="UDP-Glc/GDP-Man"/>
</dbReference>
<evidence type="ECO:0000256" key="2">
    <source>
        <dbReference type="ARBA" id="ARBA00023002"/>
    </source>
</evidence>
<protein>
    <submittedName>
        <fullName evidence="6">VI polysaccharide biosynthesis protein VipA/tviB</fullName>
    </submittedName>
</protein>
<evidence type="ECO:0000256" key="1">
    <source>
        <dbReference type="ARBA" id="ARBA00006601"/>
    </source>
</evidence>
<dbReference type="InterPro" id="IPR001732">
    <property type="entry name" value="UDP-Glc/GDP-Man_DH_N"/>
</dbReference>
<reference evidence="6 7" key="1">
    <citation type="journal article" date="2011" name="J. Bacteriol.">
        <title>Complete genome sequence of seawater bacterium Glaciecola nitratireducens FR1064T.</title>
        <authorList>
            <person name="Bian F."/>
            <person name="Qin Q.L."/>
            <person name="Xie B.B."/>
            <person name="Shu Y.L."/>
            <person name="Zhang X.Y."/>
            <person name="Yu Y."/>
            <person name="Chen B."/>
            <person name="Chen X.L."/>
            <person name="Zhou B.C."/>
            <person name="Zhang Y.Z."/>
        </authorList>
    </citation>
    <scope>NUCLEOTIDE SEQUENCE [LARGE SCALE GENOMIC DNA]</scope>
    <source>
        <strain evidence="7">JCM 12485 / KCTC 12276 / FR1064</strain>
    </source>
</reference>
<evidence type="ECO:0000256" key="4">
    <source>
        <dbReference type="PIRNR" id="PIRNR000124"/>
    </source>
</evidence>
<accession>G4QJ33</accession>
<comment type="similarity">
    <text evidence="1 4">Belongs to the UDP-glucose/GDP-mannose dehydrogenase family.</text>
</comment>
<dbReference type="SUPFAM" id="SSF52413">
    <property type="entry name" value="UDP-glucose/GDP-mannose dehydrogenase C-terminal domain"/>
    <property type="match status" value="1"/>
</dbReference>
<dbReference type="GO" id="GO:0016628">
    <property type="term" value="F:oxidoreductase activity, acting on the CH-CH group of donors, NAD or NADP as acceptor"/>
    <property type="evidence" value="ECO:0007669"/>
    <property type="project" value="InterPro"/>
</dbReference>
<feature type="domain" description="UDP-glucose/GDP-mannose dehydrogenase C-terminal" evidence="5">
    <location>
        <begin position="319"/>
        <end position="415"/>
    </location>
</feature>
<organism evidence="6 7">
    <name type="scientific">Glaciecola nitratireducens (strain JCM 12485 / KCTC 12276 / FR1064)</name>
    <dbReference type="NCBI Taxonomy" id="1085623"/>
    <lineage>
        <taxon>Bacteria</taxon>
        <taxon>Pseudomonadati</taxon>
        <taxon>Pseudomonadota</taxon>
        <taxon>Gammaproteobacteria</taxon>
        <taxon>Alteromonadales</taxon>
        <taxon>Alteromonadaceae</taxon>
        <taxon>Brumicola</taxon>
    </lineage>
</organism>
<dbReference type="GO" id="GO:0000271">
    <property type="term" value="P:polysaccharide biosynthetic process"/>
    <property type="evidence" value="ECO:0007669"/>
    <property type="project" value="InterPro"/>
</dbReference>